<dbReference type="Proteomes" id="UP000001819">
    <property type="component" value="Chromosome X"/>
</dbReference>
<evidence type="ECO:0000313" key="2">
    <source>
        <dbReference type="Proteomes" id="UP000001819"/>
    </source>
</evidence>
<dbReference type="AlphaFoldDB" id="A0A6I8VIL1"/>
<name>A0A6I8VIL1_DROPS</name>
<accession>A0A6I8VIL1</accession>
<sequence>MKTTSRNCICICIISLLALAGSALGAAIASSSTPHSTEQRRPLRIAQCRELCYRQSLADPTPPALCRGRPDCFMCHDYCRVLAVAQISLATSMCADRVFCSQGCRVACAYHRLRSYHQEATANTVLKT</sequence>
<gene>
    <name evidence="3" type="primary">LOC4815312</name>
</gene>
<protein>
    <submittedName>
        <fullName evidence="3">Uncharacterized protein</fullName>
    </submittedName>
</protein>
<feature type="signal peptide" evidence="1">
    <location>
        <begin position="1"/>
        <end position="25"/>
    </location>
</feature>
<dbReference type="RefSeq" id="XP_015042137.2">
    <property type="nucleotide sequence ID" value="XM_015186651.2"/>
</dbReference>
<reference evidence="3" key="1">
    <citation type="submission" date="2025-08" db="UniProtKB">
        <authorList>
            <consortium name="RefSeq"/>
        </authorList>
    </citation>
    <scope>IDENTIFICATION</scope>
    <source>
        <strain evidence="3">MV-25-SWS-2005</strain>
        <tissue evidence="3">Whole body</tissue>
    </source>
</reference>
<dbReference type="InParanoid" id="A0A6I8VIL1"/>
<keyword evidence="1" id="KW-0732">Signal</keyword>
<organism evidence="2 3">
    <name type="scientific">Drosophila pseudoobscura pseudoobscura</name>
    <name type="common">Fruit fly</name>
    <dbReference type="NCBI Taxonomy" id="46245"/>
    <lineage>
        <taxon>Eukaryota</taxon>
        <taxon>Metazoa</taxon>
        <taxon>Ecdysozoa</taxon>
        <taxon>Arthropoda</taxon>
        <taxon>Hexapoda</taxon>
        <taxon>Insecta</taxon>
        <taxon>Pterygota</taxon>
        <taxon>Neoptera</taxon>
        <taxon>Endopterygota</taxon>
        <taxon>Diptera</taxon>
        <taxon>Brachycera</taxon>
        <taxon>Muscomorpha</taxon>
        <taxon>Ephydroidea</taxon>
        <taxon>Drosophilidae</taxon>
        <taxon>Drosophila</taxon>
        <taxon>Sophophora</taxon>
    </lineage>
</organism>
<keyword evidence="2" id="KW-1185">Reference proteome</keyword>
<evidence type="ECO:0000313" key="3">
    <source>
        <dbReference type="RefSeq" id="XP_015042137.2"/>
    </source>
</evidence>
<feature type="chain" id="PRO_5026124282" evidence="1">
    <location>
        <begin position="26"/>
        <end position="128"/>
    </location>
</feature>
<proteinExistence type="predicted"/>
<dbReference type="KEGG" id="dpo:4815312"/>
<evidence type="ECO:0000256" key="1">
    <source>
        <dbReference type="SAM" id="SignalP"/>
    </source>
</evidence>